<gene>
    <name evidence="2" type="ORF">F2P81_019506</name>
</gene>
<dbReference type="EMBL" id="VEVO01000017">
    <property type="protein sequence ID" value="KAF0028419.1"/>
    <property type="molecule type" value="Genomic_DNA"/>
</dbReference>
<reference evidence="2 3" key="1">
    <citation type="submission" date="2019-06" db="EMBL/GenBank/DDBJ databases">
        <title>Draft genomes of female and male turbot (Scophthalmus maximus).</title>
        <authorList>
            <person name="Xu H."/>
            <person name="Xu X.-W."/>
            <person name="Shao C."/>
            <person name="Chen S."/>
        </authorList>
    </citation>
    <scope>NUCLEOTIDE SEQUENCE [LARGE SCALE GENOMIC DNA]</scope>
    <source>
        <strain evidence="2">Ysfricsl-2016a</strain>
        <tissue evidence="2">Blood</tissue>
    </source>
</reference>
<evidence type="ECO:0000256" key="1">
    <source>
        <dbReference type="SAM" id="MobiDB-lite"/>
    </source>
</evidence>
<comment type="caution">
    <text evidence="2">The sequence shown here is derived from an EMBL/GenBank/DDBJ whole genome shotgun (WGS) entry which is preliminary data.</text>
</comment>
<dbReference type="Proteomes" id="UP000438429">
    <property type="component" value="Unassembled WGS sequence"/>
</dbReference>
<accession>A0A6A4S7B7</accession>
<evidence type="ECO:0000313" key="2">
    <source>
        <dbReference type="EMBL" id="KAF0028419.1"/>
    </source>
</evidence>
<name>A0A6A4S7B7_SCOMX</name>
<protein>
    <submittedName>
        <fullName evidence="2">Uncharacterized protein</fullName>
    </submittedName>
</protein>
<evidence type="ECO:0000313" key="3">
    <source>
        <dbReference type="Proteomes" id="UP000438429"/>
    </source>
</evidence>
<feature type="compositionally biased region" description="Basic and acidic residues" evidence="1">
    <location>
        <begin position="11"/>
        <end position="21"/>
    </location>
</feature>
<sequence>MREPLPAVANGKEKKNQDAKMRAPQHKNNIEPHRHTHSEEHLHFSPQQIMAKRPLLKPANLKVLMLRLLHGNGNKVIKLRGSKENEWEKNQTFRTV</sequence>
<feature type="region of interest" description="Disordered" evidence="1">
    <location>
        <begin position="1"/>
        <end position="44"/>
    </location>
</feature>
<feature type="compositionally biased region" description="Basic and acidic residues" evidence="1">
    <location>
        <begin position="28"/>
        <end position="43"/>
    </location>
</feature>
<proteinExistence type="predicted"/>
<organism evidence="2 3">
    <name type="scientific">Scophthalmus maximus</name>
    <name type="common">Turbot</name>
    <name type="synonym">Psetta maxima</name>
    <dbReference type="NCBI Taxonomy" id="52904"/>
    <lineage>
        <taxon>Eukaryota</taxon>
        <taxon>Metazoa</taxon>
        <taxon>Chordata</taxon>
        <taxon>Craniata</taxon>
        <taxon>Vertebrata</taxon>
        <taxon>Euteleostomi</taxon>
        <taxon>Actinopterygii</taxon>
        <taxon>Neopterygii</taxon>
        <taxon>Teleostei</taxon>
        <taxon>Neoteleostei</taxon>
        <taxon>Acanthomorphata</taxon>
        <taxon>Carangaria</taxon>
        <taxon>Pleuronectiformes</taxon>
        <taxon>Pleuronectoidei</taxon>
        <taxon>Scophthalmidae</taxon>
        <taxon>Scophthalmus</taxon>
    </lineage>
</organism>
<dbReference type="AlphaFoldDB" id="A0A6A4S7B7"/>